<dbReference type="InterPro" id="IPR016024">
    <property type="entry name" value="ARM-type_fold"/>
</dbReference>
<dbReference type="InterPro" id="IPR011989">
    <property type="entry name" value="ARM-like"/>
</dbReference>
<dbReference type="Pfam" id="PF22964">
    <property type="entry name" value="ZER1-like_2nd"/>
    <property type="match status" value="1"/>
</dbReference>
<dbReference type="Pfam" id="PF25013">
    <property type="entry name" value="LRR_Zer-1"/>
    <property type="match status" value="1"/>
</dbReference>
<feature type="domain" description="Protein zer-1 homolog-like C-terminal" evidence="3">
    <location>
        <begin position="411"/>
        <end position="770"/>
    </location>
</feature>
<dbReference type="RefSeq" id="XP_022249675.1">
    <property type="nucleotide sequence ID" value="XM_022393967.1"/>
</dbReference>
<dbReference type="RefSeq" id="XP_013781710.1">
    <property type="nucleotide sequence ID" value="XM_013926256.2"/>
</dbReference>
<evidence type="ECO:0000256" key="1">
    <source>
        <dbReference type="ARBA" id="ARBA00022614"/>
    </source>
</evidence>
<evidence type="ECO:0000256" key="2">
    <source>
        <dbReference type="ARBA" id="ARBA00022786"/>
    </source>
</evidence>
<reference evidence="6 7" key="1">
    <citation type="submission" date="2025-05" db="UniProtKB">
        <authorList>
            <consortium name="RefSeq"/>
        </authorList>
    </citation>
    <scope>IDENTIFICATION</scope>
    <source>
        <tissue evidence="6 7">Muscle</tissue>
    </source>
</reference>
<dbReference type="SUPFAM" id="SSF48371">
    <property type="entry name" value="ARM repeat"/>
    <property type="match status" value="1"/>
</dbReference>
<dbReference type="InterPro" id="IPR032675">
    <property type="entry name" value="LRR_dom_sf"/>
</dbReference>
<dbReference type="SMART" id="SM00185">
    <property type="entry name" value="ARM"/>
    <property type="match status" value="5"/>
</dbReference>
<keyword evidence="5" id="KW-1185">Reference proteome</keyword>
<dbReference type="SUPFAM" id="SSF52047">
    <property type="entry name" value="RNI-like"/>
    <property type="match status" value="1"/>
</dbReference>
<sequence length="786" mass="89885">MTAFPRLRSVWEPYSPSSLLDICIKYCLENQHIICYIVSENEPYTCSLRHGISLQLGICERMLHVFREDMHQTIDDTVLHLFKDPIRTRLRKVDFHDSKITDVGLEIVLRHNVVELGISNCSGLTERSLEIINNAGSSILSLCIGTSVQIFHSMLSFLDLSLTDTSEETETHTYILKTPNLRKLILRGLEVPNEYNFFSTLLKPLKMLTHLDLSSCVPVKDLSYLKKLEYLTSLVLYNVPQLEEFITTLCQLKKLRHLDISQSGEQHNLYDDPNQILRKIVDSLPELTSLDISGTNLAGTGVQERLSPDESSSGLSTVCVPLSDIPGLRKRSNNPLEFLGLFGTLHEACFRHHIPAKRISGDANEEQILTAAQVYYDRPEYLQKVLNDLFNIFRYGSCSNPRLALDVVLIAMKRYISEKSIQIAGSASLFYIVKGEEKPNFSINIKRNIVRTLLDAMCKHRSDKTMLRNSCLTLIHFTFPQDVIFEYERLVDILLYIVSQDDRDEFVQQVSIYLLNSLACQVDGDQKRLVGDRGAIQIMLQIIENRLNRVVCDEVLETAWSTMWNITDETPVNCERFLDGRGMELFLKCLQTFPLKAELLRNMMGLLGNVAEVKSLRPRLMTEEYLQVFSTLLDSKSDGIEVSYNAAGILSHIASDGVEAWNESSITILQREDVLKAMIKAIERWDLSSTRRINYRSFEPILRLLHIDHTPEAQHWAVWALANLTKVYPEKYCLLLKSEGGIELLEKLLHKPGVYLRIKELARMVIQQCRSFKESGQIEEISEEES</sequence>
<dbReference type="InterPro" id="IPR055142">
    <property type="entry name" value="ZER1-like_C"/>
</dbReference>
<name>A0ABM1T1B9_LIMPO</name>
<gene>
    <name evidence="6 7 8" type="primary">LOC106466008</name>
</gene>
<dbReference type="PANTHER" id="PTHR12904">
    <property type="match status" value="1"/>
</dbReference>
<proteinExistence type="predicted"/>
<dbReference type="GeneID" id="106466008"/>
<dbReference type="Gene3D" id="1.25.10.10">
    <property type="entry name" value="Leucine-rich Repeat Variant"/>
    <property type="match status" value="1"/>
</dbReference>
<organism evidence="5 8">
    <name type="scientific">Limulus polyphemus</name>
    <name type="common">Atlantic horseshoe crab</name>
    <dbReference type="NCBI Taxonomy" id="6850"/>
    <lineage>
        <taxon>Eukaryota</taxon>
        <taxon>Metazoa</taxon>
        <taxon>Ecdysozoa</taxon>
        <taxon>Arthropoda</taxon>
        <taxon>Chelicerata</taxon>
        <taxon>Merostomata</taxon>
        <taxon>Xiphosura</taxon>
        <taxon>Limulidae</taxon>
        <taxon>Limulus</taxon>
    </lineage>
</organism>
<accession>A0ABM1T1B9</accession>
<evidence type="ECO:0000259" key="3">
    <source>
        <dbReference type="Pfam" id="PF22964"/>
    </source>
</evidence>
<dbReference type="InterPro" id="IPR056845">
    <property type="entry name" value="LRR_Zer-1"/>
</dbReference>
<evidence type="ECO:0000259" key="4">
    <source>
        <dbReference type="Pfam" id="PF25013"/>
    </source>
</evidence>
<evidence type="ECO:0000313" key="8">
    <source>
        <dbReference type="RefSeq" id="XP_022249675.1"/>
    </source>
</evidence>
<protein>
    <submittedName>
        <fullName evidence="6 7">Protein zer-1 homolog</fullName>
    </submittedName>
</protein>
<dbReference type="Proteomes" id="UP000694941">
    <property type="component" value="Unplaced"/>
</dbReference>
<dbReference type="InterPro" id="IPR000225">
    <property type="entry name" value="Armadillo"/>
</dbReference>
<evidence type="ECO:0000313" key="6">
    <source>
        <dbReference type="RefSeq" id="XP_013781710.1"/>
    </source>
</evidence>
<dbReference type="InterPro" id="IPR051341">
    <property type="entry name" value="Zyg-11_UBL_adapter"/>
</dbReference>
<evidence type="ECO:0000313" key="5">
    <source>
        <dbReference type="Proteomes" id="UP000694941"/>
    </source>
</evidence>
<feature type="domain" description="Zer-1-like leucine-rich repeats region" evidence="4">
    <location>
        <begin position="200"/>
        <end position="344"/>
    </location>
</feature>
<evidence type="ECO:0000313" key="7">
    <source>
        <dbReference type="RefSeq" id="XP_022249674.1"/>
    </source>
</evidence>
<dbReference type="Gene3D" id="3.80.10.10">
    <property type="entry name" value="Ribonuclease Inhibitor"/>
    <property type="match status" value="1"/>
</dbReference>
<keyword evidence="2" id="KW-0833">Ubl conjugation pathway</keyword>
<keyword evidence="1" id="KW-0433">Leucine-rich repeat</keyword>
<dbReference type="PANTHER" id="PTHR12904:SF23">
    <property type="entry name" value="PROTEIN ZER-1 HOMOLOG"/>
    <property type="match status" value="1"/>
</dbReference>
<dbReference type="RefSeq" id="XP_022249674.1">
    <property type="nucleotide sequence ID" value="XM_022393966.1"/>
</dbReference>